<dbReference type="AlphaFoldDB" id="A0A433SC07"/>
<keyword evidence="5 7" id="KW-0808">Transferase</keyword>
<name>A0A433SC07_9BURK</name>
<evidence type="ECO:0000256" key="3">
    <source>
        <dbReference type="ARBA" id="ARBA00022840"/>
    </source>
</evidence>
<comment type="pathway">
    <text evidence="5">Cofactor biosynthesis; coenzyme A biosynthesis; CoA from (R)-pantothenate: step 5/5.</text>
</comment>
<dbReference type="Pfam" id="PF01121">
    <property type="entry name" value="CoaE"/>
    <property type="match status" value="1"/>
</dbReference>
<proteinExistence type="inferred from homology"/>
<comment type="function">
    <text evidence="5">Catalyzes the phosphorylation of the 3'-hydroxyl group of dephosphocoenzyme A to form coenzyme A.</text>
</comment>
<dbReference type="CDD" id="cd02022">
    <property type="entry name" value="DPCK"/>
    <property type="match status" value="1"/>
</dbReference>
<dbReference type="GO" id="GO:0004140">
    <property type="term" value="F:dephospho-CoA kinase activity"/>
    <property type="evidence" value="ECO:0007669"/>
    <property type="project" value="UniProtKB-UniRule"/>
</dbReference>
<comment type="catalytic activity">
    <reaction evidence="5">
        <text>3'-dephospho-CoA + ATP = ADP + CoA + H(+)</text>
        <dbReference type="Rhea" id="RHEA:18245"/>
        <dbReference type="ChEBI" id="CHEBI:15378"/>
        <dbReference type="ChEBI" id="CHEBI:30616"/>
        <dbReference type="ChEBI" id="CHEBI:57287"/>
        <dbReference type="ChEBI" id="CHEBI:57328"/>
        <dbReference type="ChEBI" id="CHEBI:456216"/>
        <dbReference type="EC" id="2.7.1.24"/>
    </reaction>
</comment>
<dbReference type="OrthoDB" id="9812943at2"/>
<dbReference type="Proteomes" id="UP000286947">
    <property type="component" value="Unassembled WGS sequence"/>
</dbReference>
<dbReference type="RefSeq" id="WP_126980195.1">
    <property type="nucleotide sequence ID" value="NZ_PQSP01000005.1"/>
</dbReference>
<evidence type="ECO:0000256" key="6">
    <source>
        <dbReference type="NCBIfam" id="TIGR00152"/>
    </source>
</evidence>
<dbReference type="Gene3D" id="3.40.50.300">
    <property type="entry name" value="P-loop containing nucleotide triphosphate hydrolases"/>
    <property type="match status" value="1"/>
</dbReference>
<dbReference type="InterPro" id="IPR001977">
    <property type="entry name" value="Depp_CoAkinase"/>
</dbReference>
<reference evidence="7 8" key="1">
    <citation type="submission" date="2018-01" db="EMBL/GenBank/DDBJ databases">
        <title>Saezia sanguinis gen. nov., sp. nov., in the order Burkholderiales isolated from human blood.</title>
        <authorList>
            <person name="Medina-Pascual M.J."/>
            <person name="Valdezate S."/>
            <person name="Monzon S."/>
            <person name="Cuesta I."/>
            <person name="Carrasco G."/>
            <person name="Villalon P."/>
            <person name="Saez-Nieto J.A."/>
        </authorList>
    </citation>
    <scope>NUCLEOTIDE SEQUENCE [LARGE SCALE GENOMIC DNA]</scope>
    <source>
        <strain evidence="7 8">CNM695-12</strain>
    </source>
</reference>
<keyword evidence="2 5" id="KW-0547">Nucleotide-binding</keyword>
<dbReference type="PANTHER" id="PTHR10695">
    <property type="entry name" value="DEPHOSPHO-COA KINASE-RELATED"/>
    <property type="match status" value="1"/>
</dbReference>
<dbReference type="PANTHER" id="PTHR10695:SF46">
    <property type="entry name" value="BIFUNCTIONAL COENZYME A SYNTHASE-RELATED"/>
    <property type="match status" value="1"/>
</dbReference>
<comment type="similarity">
    <text evidence="1 5">Belongs to the CoaE family.</text>
</comment>
<dbReference type="PROSITE" id="PS51219">
    <property type="entry name" value="DPCK"/>
    <property type="match status" value="1"/>
</dbReference>
<keyword evidence="8" id="KW-1185">Reference proteome</keyword>
<dbReference type="SUPFAM" id="SSF52540">
    <property type="entry name" value="P-loop containing nucleoside triphosphate hydrolases"/>
    <property type="match status" value="1"/>
</dbReference>
<protein>
    <recommendedName>
        <fullName evidence="5 6">Dephospho-CoA kinase</fullName>
        <ecNumber evidence="5 6">2.7.1.24</ecNumber>
    </recommendedName>
    <alternativeName>
        <fullName evidence="5">Dephosphocoenzyme A kinase</fullName>
    </alternativeName>
</protein>
<gene>
    <name evidence="5 7" type="primary">coaE</name>
    <name evidence="7" type="ORF">CUZ56_02002</name>
</gene>
<dbReference type="EMBL" id="PQSP01000005">
    <property type="protein sequence ID" value="RUS66277.1"/>
    <property type="molecule type" value="Genomic_DNA"/>
</dbReference>
<dbReference type="InterPro" id="IPR027417">
    <property type="entry name" value="P-loop_NTPase"/>
</dbReference>
<sequence length="204" mass="22665">MTILRAGLTGGIGSGKSTVSAMFQRLGVPVIDTDQISRHLTQLQGAAIPHIRAVFGHTLFDADGSLSRQRLRELIFGSPAHKKQLEGILHPLIREEAEKQFTQYAHQSDVVIFDIPLLAPGSVWLQSLQRILVIDSQEQTQIQRVVSRSGWSAQQVKAVIAQQASREQRLSIATDVIVNDHITLDQLERQVQGILDQWRQPGTV</sequence>
<dbReference type="HAMAP" id="MF_00376">
    <property type="entry name" value="Dephospho_CoA_kinase"/>
    <property type="match status" value="1"/>
</dbReference>
<organism evidence="7 8">
    <name type="scientific">Saezia sanguinis</name>
    <dbReference type="NCBI Taxonomy" id="1965230"/>
    <lineage>
        <taxon>Bacteria</taxon>
        <taxon>Pseudomonadati</taxon>
        <taxon>Pseudomonadota</taxon>
        <taxon>Betaproteobacteria</taxon>
        <taxon>Burkholderiales</taxon>
        <taxon>Saeziaceae</taxon>
        <taxon>Saezia</taxon>
    </lineage>
</organism>
<feature type="binding site" evidence="5">
    <location>
        <begin position="13"/>
        <end position="18"/>
    </location>
    <ligand>
        <name>ATP</name>
        <dbReference type="ChEBI" id="CHEBI:30616"/>
    </ligand>
</feature>
<evidence type="ECO:0000256" key="4">
    <source>
        <dbReference type="ARBA" id="ARBA00022993"/>
    </source>
</evidence>
<dbReference type="GO" id="GO:0015937">
    <property type="term" value="P:coenzyme A biosynthetic process"/>
    <property type="evidence" value="ECO:0007669"/>
    <property type="project" value="UniProtKB-UniRule"/>
</dbReference>
<evidence type="ECO:0000256" key="1">
    <source>
        <dbReference type="ARBA" id="ARBA00009018"/>
    </source>
</evidence>
<comment type="subcellular location">
    <subcellularLocation>
        <location evidence="5">Cytoplasm</location>
    </subcellularLocation>
</comment>
<evidence type="ECO:0000313" key="7">
    <source>
        <dbReference type="EMBL" id="RUS66277.1"/>
    </source>
</evidence>
<keyword evidence="5 7" id="KW-0418">Kinase</keyword>
<evidence type="ECO:0000256" key="5">
    <source>
        <dbReference type="HAMAP-Rule" id="MF_00376"/>
    </source>
</evidence>
<dbReference type="UniPathway" id="UPA00241">
    <property type="reaction ID" value="UER00356"/>
</dbReference>
<accession>A0A433SC07</accession>
<dbReference type="EC" id="2.7.1.24" evidence="5 6"/>
<keyword evidence="4 5" id="KW-0173">Coenzyme A biosynthesis</keyword>
<evidence type="ECO:0000256" key="2">
    <source>
        <dbReference type="ARBA" id="ARBA00022741"/>
    </source>
</evidence>
<comment type="caution">
    <text evidence="7">The sequence shown here is derived from an EMBL/GenBank/DDBJ whole genome shotgun (WGS) entry which is preliminary data.</text>
</comment>
<keyword evidence="5" id="KW-0963">Cytoplasm</keyword>
<evidence type="ECO:0000313" key="8">
    <source>
        <dbReference type="Proteomes" id="UP000286947"/>
    </source>
</evidence>
<keyword evidence="3 5" id="KW-0067">ATP-binding</keyword>
<dbReference type="GO" id="GO:0005737">
    <property type="term" value="C:cytoplasm"/>
    <property type="evidence" value="ECO:0007669"/>
    <property type="project" value="UniProtKB-SubCell"/>
</dbReference>
<dbReference type="NCBIfam" id="TIGR00152">
    <property type="entry name" value="dephospho-CoA kinase"/>
    <property type="match status" value="1"/>
</dbReference>
<dbReference type="GO" id="GO:0005524">
    <property type="term" value="F:ATP binding"/>
    <property type="evidence" value="ECO:0007669"/>
    <property type="project" value="UniProtKB-UniRule"/>
</dbReference>